<dbReference type="Gene3D" id="1.20.5.1200">
    <property type="entry name" value="Alpha-tocopherol transfer"/>
    <property type="match status" value="1"/>
</dbReference>
<sequence>MLRAASSFYSSMSGVFTKKDFDEACDASEGSLPLKLQQVAEEELGETPAKRREALDKLRQLLEAEPDLNANKDEEFLLRFLRVRKYEVESALQTIKNYYRNRASSESLYRDFLPCTVPPAARKIVMILPDKDVHGRPVLLVKPGSWMTNEVSYLDLHRAGVFCLEQLARDPAAQVLGIVLLSDYGGFTVDKLLFASVSLLRKGLEYLQDCMPMRLKVAHNVRQSYAFDMFLALIRPFIKQKLSERIRLHGNNFENLHKEIPSMSLPEEYGGQRAPLDPEECWKALDADQDYFAASSRYGYATNDEDELPAEPEPPLELTSL</sequence>
<dbReference type="Gene3D" id="3.40.525.10">
    <property type="entry name" value="CRAL-TRIO lipid binding domain"/>
    <property type="match status" value="1"/>
</dbReference>
<feature type="domain" description="CRAL-TRIO" evidence="2">
    <location>
        <begin position="127"/>
        <end position="277"/>
    </location>
</feature>
<dbReference type="InterPro" id="IPR036273">
    <property type="entry name" value="CRAL/TRIO_N_dom_sf"/>
</dbReference>
<proteinExistence type="predicted"/>
<evidence type="ECO:0000259" key="2">
    <source>
        <dbReference type="PROSITE" id="PS50191"/>
    </source>
</evidence>
<evidence type="ECO:0000256" key="1">
    <source>
        <dbReference type="SAM" id="MobiDB-lite"/>
    </source>
</evidence>
<dbReference type="InterPro" id="IPR036865">
    <property type="entry name" value="CRAL-TRIO_dom_sf"/>
</dbReference>
<dbReference type="SMART" id="SM01100">
    <property type="entry name" value="CRAL_TRIO_N"/>
    <property type="match status" value="1"/>
</dbReference>
<dbReference type="PANTHER" id="PTHR10174">
    <property type="entry name" value="ALPHA-TOCOPHEROL TRANSFER PROTEIN-RELATED"/>
    <property type="match status" value="1"/>
</dbReference>
<dbReference type="EMBL" id="GFPF01010565">
    <property type="protein sequence ID" value="MAA21711.1"/>
    <property type="molecule type" value="Transcribed_RNA"/>
</dbReference>
<dbReference type="PROSITE" id="PS50191">
    <property type="entry name" value="CRAL_TRIO"/>
    <property type="match status" value="1"/>
</dbReference>
<dbReference type="InterPro" id="IPR001251">
    <property type="entry name" value="CRAL-TRIO_dom"/>
</dbReference>
<dbReference type="CDD" id="cd00170">
    <property type="entry name" value="SEC14"/>
    <property type="match status" value="1"/>
</dbReference>
<dbReference type="AlphaFoldDB" id="A0A224Z455"/>
<name>A0A224Z455_9ACAR</name>
<dbReference type="Gene3D" id="1.10.8.20">
    <property type="entry name" value="N-terminal domain of phosphatidylinositol transfer protein sec14p"/>
    <property type="match status" value="1"/>
</dbReference>
<dbReference type="SUPFAM" id="SSF46938">
    <property type="entry name" value="CRAL/TRIO N-terminal domain"/>
    <property type="match status" value="1"/>
</dbReference>
<evidence type="ECO:0000313" key="3">
    <source>
        <dbReference type="EMBL" id="MAA21711.1"/>
    </source>
</evidence>
<dbReference type="GO" id="GO:1902936">
    <property type="term" value="F:phosphatidylinositol bisphosphate binding"/>
    <property type="evidence" value="ECO:0007669"/>
    <property type="project" value="TreeGrafter"/>
</dbReference>
<dbReference type="Pfam" id="PF00650">
    <property type="entry name" value="CRAL_TRIO"/>
    <property type="match status" value="1"/>
</dbReference>
<protein>
    <submittedName>
        <fullName evidence="3">Putative phosphatidylinositol transfer protein SEC14</fullName>
    </submittedName>
</protein>
<dbReference type="SMART" id="SM00516">
    <property type="entry name" value="SEC14"/>
    <property type="match status" value="1"/>
</dbReference>
<accession>A0A224Z455</accession>
<dbReference type="SUPFAM" id="SSF52087">
    <property type="entry name" value="CRAL/TRIO domain"/>
    <property type="match status" value="1"/>
</dbReference>
<dbReference type="InterPro" id="IPR011074">
    <property type="entry name" value="CRAL/TRIO_N_dom"/>
</dbReference>
<dbReference type="PRINTS" id="PR00180">
    <property type="entry name" value="CRETINALDHBP"/>
</dbReference>
<dbReference type="GO" id="GO:0016020">
    <property type="term" value="C:membrane"/>
    <property type="evidence" value="ECO:0007669"/>
    <property type="project" value="TreeGrafter"/>
</dbReference>
<organism evidence="3">
    <name type="scientific">Rhipicephalus zambeziensis</name>
    <dbReference type="NCBI Taxonomy" id="60191"/>
    <lineage>
        <taxon>Eukaryota</taxon>
        <taxon>Metazoa</taxon>
        <taxon>Ecdysozoa</taxon>
        <taxon>Arthropoda</taxon>
        <taxon>Chelicerata</taxon>
        <taxon>Arachnida</taxon>
        <taxon>Acari</taxon>
        <taxon>Parasitiformes</taxon>
        <taxon>Ixodida</taxon>
        <taxon>Ixodoidea</taxon>
        <taxon>Ixodidae</taxon>
        <taxon>Rhipicephalinae</taxon>
        <taxon>Rhipicephalus</taxon>
        <taxon>Rhipicephalus</taxon>
    </lineage>
</organism>
<dbReference type="PANTHER" id="PTHR10174:SF130">
    <property type="entry name" value="ALPHA-TOCOPHEROL TRANSFER PROTEIN-LIKE"/>
    <property type="match status" value="1"/>
</dbReference>
<feature type="region of interest" description="Disordered" evidence="1">
    <location>
        <begin position="302"/>
        <end position="321"/>
    </location>
</feature>
<reference evidence="3" key="1">
    <citation type="journal article" date="2017" name="Parasit. Vectors">
        <title>Sialotranscriptomics of Rhipicephalus zambeziensis reveals intricate expression profiles of secretory proteins and suggests tight temporal transcriptional regulation during blood-feeding.</title>
        <authorList>
            <person name="de Castro M.H."/>
            <person name="de Klerk D."/>
            <person name="Pienaar R."/>
            <person name="Rees D.J.G."/>
            <person name="Mans B.J."/>
        </authorList>
    </citation>
    <scope>NUCLEOTIDE SEQUENCE</scope>
    <source>
        <tissue evidence="3">Salivary glands</tissue>
    </source>
</reference>